<sequence>MSAHTTARKSLATLAVGGAGTCLLLMATTMPASATESARPAELAATAMYPDPPNYPNYAPQYEVHPVATTQASGGLGATSIALGGIAVGTAALGIALIAGHRRGHVVSRPTTL</sequence>
<keyword evidence="1" id="KW-1133">Transmembrane helix</keyword>
<dbReference type="EMBL" id="SLWM01000020">
    <property type="protein sequence ID" value="TCO14419.1"/>
    <property type="molecule type" value="Genomic_DNA"/>
</dbReference>
<keyword evidence="1" id="KW-0812">Transmembrane</keyword>
<protein>
    <recommendedName>
        <fullName evidence="5">Cobalt/nickel transport protein</fullName>
    </recommendedName>
</protein>
<keyword evidence="2" id="KW-0732">Signal</keyword>
<evidence type="ECO:0000256" key="2">
    <source>
        <dbReference type="SAM" id="SignalP"/>
    </source>
</evidence>
<name>A0ABY2BBB5_9ACTN</name>
<accession>A0ABY2BBB5</accession>
<feature type="transmembrane region" description="Helical" evidence="1">
    <location>
        <begin position="76"/>
        <end position="99"/>
    </location>
</feature>
<feature type="chain" id="PRO_5046288105" description="Cobalt/nickel transport protein" evidence="2">
    <location>
        <begin position="35"/>
        <end position="113"/>
    </location>
</feature>
<dbReference type="RefSeq" id="WP_132194276.1">
    <property type="nucleotide sequence ID" value="NZ_SLWM01000020.1"/>
</dbReference>
<evidence type="ECO:0000256" key="1">
    <source>
        <dbReference type="SAM" id="Phobius"/>
    </source>
</evidence>
<comment type="caution">
    <text evidence="3">The sequence shown here is derived from an EMBL/GenBank/DDBJ whole genome shotgun (WGS) entry which is preliminary data.</text>
</comment>
<evidence type="ECO:0000313" key="3">
    <source>
        <dbReference type="EMBL" id="TCO14419.1"/>
    </source>
</evidence>
<feature type="signal peptide" evidence="2">
    <location>
        <begin position="1"/>
        <end position="34"/>
    </location>
</feature>
<gene>
    <name evidence="3" type="ORF">EV644_12043</name>
</gene>
<evidence type="ECO:0008006" key="5">
    <source>
        <dbReference type="Google" id="ProtNLM"/>
    </source>
</evidence>
<proteinExistence type="predicted"/>
<evidence type="ECO:0000313" key="4">
    <source>
        <dbReference type="Proteomes" id="UP000295818"/>
    </source>
</evidence>
<organism evidence="3 4">
    <name type="scientific">Kribbella orskensis</name>
    <dbReference type="NCBI Taxonomy" id="2512216"/>
    <lineage>
        <taxon>Bacteria</taxon>
        <taxon>Bacillati</taxon>
        <taxon>Actinomycetota</taxon>
        <taxon>Actinomycetes</taxon>
        <taxon>Propionibacteriales</taxon>
        <taxon>Kribbellaceae</taxon>
        <taxon>Kribbella</taxon>
    </lineage>
</organism>
<reference evidence="3 4" key="1">
    <citation type="journal article" date="2015" name="Stand. Genomic Sci.">
        <title>Genomic Encyclopedia of Bacterial and Archaeal Type Strains, Phase III: the genomes of soil and plant-associated and newly described type strains.</title>
        <authorList>
            <person name="Whitman W.B."/>
            <person name="Woyke T."/>
            <person name="Klenk H.P."/>
            <person name="Zhou Y."/>
            <person name="Lilburn T.G."/>
            <person name="Beck B.J."/>
            <person name="De Vos P."/>
            <person name="Vandamme P."/>
            <person name="Eisen J.A."/>
            <person name="Garrity G."/>
            <person name="Hugenholtz P."/>
            <person name="Kyrpides N.C."/>
        </authorList>
    </citation>
    <scope>NUCLEOTIDE SEQUENCE [LARGE SCALE GENOMIC DNA]</scope>
    <source>
        <strain evidence="3 4">VKM Ac-2538</strain>
    </source>
</reference>
<keyword evidence="1" id="KW-0472">Membrane</keyword>
<dbReference type="Proteomes" id="UP000295818">
    <property type="component" value="Unassembled WGS sequence"/>
</dbReference>
<keyword evidence="4" id="KW-1185">Reference proteome</keyword>